<sequence>MNAKTMTGAEKLLFIFSFINFLHWGTKLCLVTLRLVGIGIASDLLSLSSNGSWQIVNSVASTHLSM</sequence>
<protein>
    <submittedName>
        <fullName evidence="2">Uncharacterized protein</fullName>
    </submittedName>
</protein>
<dbReference type="Proteomes" id="UP000006530">
    <property type="component" value="Segment"/>
</dbReference>
<dbReference type="GeneID" id="10326954"/>
<evidence type="ECO:0000313" key="2">
    <source>
        <dbReference type="EMBL" id="ADO98665.1"/>
    </source>
</evidence>
<reference evidence="2 3" key="1">
    <citation type="journal article" date="2010" name="Environ. Microbiol.">
        <title>Genomic analysis of oceanic cyanobacterial myoviruses compared with T4-like myoviruses from diverse hosts and environments.</title>
        <authorList>
            <person name="Sullivan M.B."/>
            <person name="Huang K.H."/>
            <person name="Ignacio-Espinoza J.C."/>
            <person name="Berlin A.M."/>
            <person name="Kelly L."/>
            <person name="Weigele P.R."/>
            <person name="DeFrancesco A.S."/>
            <person name="Kern S.E."/>
            <person name="Thompson L.R."/>
            <person name="Young S."/>
            <person name="Yandava C."/>
            <person name="Fu R."/>
            <person name="Krastins B."/>
            <person name="Chase M."/>
            <person name="Sarracino D."/>
            <person name="Osburne M.S."/>
            <person name="Henn M.R."/>
            <person name="Chisholm S.W."/>
        </authorList>
    </citation>
    <scope>NUCLEOTIDE SEQUENCE [LARGE SCALE GENOMIC DNA]</scope>
    <source>
        <strain evidence="2">M4-247</strain>
    </source>
</reference>
<accession>E3SMM2</accession>
<organism evidence="2 3">
    <name type="scientific">Prochlorococcus phage P-HM1</name>
    <dbReference type="NCBI Taxonomy" id="445700"/>
    <lineage>
        <taxon>Viruses</taxon>
        <taxon>Duplodnaviria</taxon>
        <taxon>Heunggongvirae</taxon>
        <taxon>Uroviricota</taxon>
        <taxon>Caudoviricetes</taxon>
        <taxon>Eurybiavirus</taxon>
        <taxon>Eurybiavirus PHM2</taxon>
    </lineage>
</organism>
<keyword evidence="1" id="KW-0812">Transmembrane</keyword>
<dbReference type="EMBL" id="GU071101">
    <property type="protein sequence ID" value="ADO98665.1"/>
    <property type="molecule type" value="Genomic_DNA"/>
</dbReference>
<dbReference type="KEGG" id="vg:10326954"/>
<gene>
    <name evidence="2" type="ORF">PHM1_041</name>
</gene>
<name>E3SMM2_9CAUD</name>
<evidence type="ECO:0000313" key="3">
    <source>
        <dbReference type="Proteomes" id="UP000006530"/>
    </source>
</evidence>
<evidence type="ECO:0000256" key="1">
    <source>
        <dbReference type="SAM" id="Phobius"/>
    </source>
</evidence>
<keyword evidence="3" id="KW-1185">Reference proteome</keyword>
<dbReference type="RefSeq" id="YP_004322466.1">
    <property type="nucleotide sequence ID" value="NC_015280.1"/>
</dbReference>
<proteinExistence type="predicted"/>
<keyword evidence="1" id="KW-0472">Membrane</keyword>
<keyword evidence="1" id="KW-1133">Transmembrane helix</keyword>
<feature type="transmembrane region" description="Helical" evidence="1">
    <location>
        <begin position="12"/>
        <end position="41"/>
    </location>
</feature>